<evidence type="ECO:0000256" key="1">
    <source>
        <dbReference type="SAM" id="SignalP"/>
    </source>
</evidence>
<dbReference type="InterPro" id="IPR025737">
    <property type="entry name" value="FApF"/>
</dbReference>
<comment type="caution">
    <text evidence="2">The sequence shown here is derived from an EMBL/GenBank/DDBJ whole genome shotgun (WGS) entry which is preliminary data.</text>
</comment>
<sequence>MRKKITYIAIALLFSGFLKAQEKTEMVTDRPDQTESASVVPLRGFQLETGFSFERYDSYTNNTSYNSTLLRYGLFERVELRMGLEYLGVSQSFDGMDFDENGFGPISVGAKFFLREEADGLPQLAFLTTLSIPKTGAEVFENKNLGADFRLNGEYTLNEAMSFGANLGVQWSGVEGDDSAVGIYTAVIGMNLSEKIGAFAELYGFLPSEGKNDHRWDGGLTYAVNEDIQLDFSTGVGLSKVSPDFFISLGLSIRMP</sequence>
<dbReference type="RefSeq" id="WP_275111048.1">
    <property type="nucleotide sequence ID" value="NZ_JAKJSC010000005.1"/>
</dbReference>
<name>A0ABT5VWC3_9BACT</name>
<dbReference type="Proteomes" id="UP001528920">
    <property type="component" value="Unassembled WGS sequence"/>
</dbReference>
<evidence type="ECO:0000313" key="3">
    <source>
        <dbReference type="Proteomes" id="UP001528920"/>
    </source>
</evidence>
<keyword evidence="1" id="KW-0732">Signal</keyword>
<dbReference type="EMBL" id="JAKJSC010000005">
    <property type="protein sequence ID" value="MDE5419719.1"/>
    <property type="molecule type" value="Genomic_DNA"/>
</dbReference>
<accession>A0ABT5VWC3</accession>
<organism evidence="2 3">
    <name type="scientific">Paralabilibaculum antarcticum</name>
    <dbReference type="NCBI Taxonomy" id="2912572"/>
    <lineage>
        <taxon>Bacteria</taxon>
        <taxon>Pseudomonadati</taxon>
        <taxon>Bacteroidota</taxon>
        <taxon>Bacteroidia</taxon>
        <taxon>Marinilabiliales</taxon>
        <taxon>Marinifilaceae</taxon>
        <taxon>Paralabilibaculum</taxon>
    </lineage>
</organism>
<keyword evidence="3" id="KW-1185">Reference proteome</keyword>
<gene>
    <name evidence="2" type="ORF">L3049_17130</name>
</gene>
<feature type="chain" id="PRO_5046233318" evidence="1">
    <location>
        <begin position="21"/>
        <end position="256"/>
    </location>
</feature>
<evidence type="ECO:0000313" key="2">
    <source>
        <dbReference type="EMBL" id="MDE5419719.1"/>
    </source>
</evidence>
<protein>
    <submittedName>
        <fullName evidence="2">Transporter</fullName>
    </submittedName>
</protein>
<dbReference type="Pfam" id="PF13557">
    <property type="entry name" value="Phenol_MetA_deg"/>
    <property type="match status" value="1"/>
</dbReference>
<proteinExistence type="predicted"/>
<reference evidence="2 3" key="1">
    <citation type="submission" date="2022-01" db="EMBL/GenBank/DDBJ databases">
        <title>Labilibaculum sp. nov, a marine bacterium isolated from Antarctica.</title>
        <authorList>
            <person name="Dai W."/>
        </authorList>
    </citation>
    <scope>NUCLEOTIDE SEQUENCE [LARGE SCALE GENOMIC DNA]</scope>
    <source>
        <strain evidence="2 3">DW002</strain>
    </source>
</reference>
<feature type="signal peptide" evidence="1">
    <location>
        <begin position="1"/>
        <end position="20"/>
    </location>
</feature>